<proteinExistence type="predicted"/>
<sequence>MMYALIDTDGGLHIKAGAWRSEVGPEGPGRVRLQPDPDGHEWAGWVNDDGHRLGLPRNIVGGLILNTLGAPPSPYPGPVVITGWGPLPHTEVRALSVVEADVVRAIHDHARRAPVGEAAGWADDARAIAEYMRIAPTPGLTVLAGADALARLRGRS</sequence>
<evidence type="ECO:0000313" key="2">
    <source>
        <dbReference type="Proteomes" id="UP000248544"/>
    </source>
</evidence>
<dbReference type="Proteomes" id="UP000248544">
    <property type="component" value="Unassembled WGS sequence"/>
</dbReference>
<dbReference type="AlphaFoldDB" id="A0A2W2HDE8"/>
<keyword evidence="2" id="KW-1185">Reference proteome</keyword>
<name>A0A2W2HDE8_9ACTN</name>
<accession>A0A2W2HDE8</accession>
<dbReference type="EMBL" id="POUA01000064">
    <property type="protein sequence ID" value="PZG49845.1"/>
    <property type="molecule type" value="Genomic_DNA"/>
</dbReference>
<reference evidence="1 2" key="1">
    <citation type="submission" date="2018-01" db="EMBL/GenBank/DDBJ databases">
        <title>Draft genome sequence of Sphaerisporangium sp. 7K107.</title>
        <authorList>
            <person name="Sahin N."/>
            <person name="Saygin H."/>
            <person name="Ay H."/>
        </authorList>
    </citation>
    <scope>NUCLEOTIDE SEQUENCE [LARGE SCALE GENOMIC DNA]</scope>
    <source>
        <strain evidence="1 2">7K107</strain>
    </source>
</reference>
<evidence type="ECO:0000313" key="1">
    <source>
        <dbReference type="EMBL" id="PZG49845.1"/>
    </source>
</evidence>
<protein>
    <submittedName>
        <fullName evidence="1">Uncharacterized protein</fullName>
    </submittedName>
</protein>
<organism evidence="1 2">
    <name type="scientific">Spongiactinospora gelatinilytica</name>
    <dbReference type="NCBI Taxonomy" id="2666298"/>
    <lineage>
        <taxon>Bacteria</taxon>
        <taxon>Bacillati</taxon>
        <taxon>Actinomycetota</taxon>
        <taxon>Actinomycetes</taxon>
        <taxon>Streptosporangiales</taxon>
        <taxon>Streptosporangiaceae</taxon>
        <taxon>Spongiactinospora</taxon>
    </lineage>
</organism>
<comment type="caution">
    <text evidence="1">The sequence shown here is derived from an EMBL/GenBank/DDBJ whole genome shotgun (WGS) entry which is preliminary data.</text>
</comment>
<gene>
    <name evidence="1" type="ORF">C1I98_11050</name>
</gene>
<dbReference type="RefSeq" id="WP_111167077.1">
    <property type="nucleotide sequence ID" value="NZ_POUA01000064.1"/>
</dbReference>